<evidence type="ECO:0000313" key="1">
    <source>
        <dbReference type="EMBL" id="UZF86837.1"/>
    </source>
</evidence>
<protein>
    <submittedName>
        <fullName evidence="1">Uncharacterized protein</fullName>
    </submittedName>
</protein>
<sequence length="71" mass="8332">MVMKLLARLFRRHHRDDARQESPNILIREGDRVLSGRELYSEIAAKNAADAATDMKDWNEKRDHNNPNWMG</sequence>
<dbReference type="AlphaFoldDB" id="A0A9E7ZTJ8"/>
<proteinExistence type="predicted"/>
<dbReference type="EMBL" id="CP102774">
    <property type="protein sequence ID" value="UZF86837.1"/>
    <property type="molecule type" value="Genomic_DNA"/>
</dbReference>
<gene>
    <name evidence="1" type="ORF">NWE54_24290</name>
</gene>
<organism evidence="1">
    <name type="scientific">Bosea sp. NBC_00436</name>
    <dbReference type="NCBI Taxonomy" id="2969620"/>
    <lineage>
        <taxon>Bacteria</taxon>
        <taxon>Pseudomonadati</taxon>
        <taxon>Pseudomonadota</taxon>
        <taxon>Alphaproteobacteria</taxon>
        <taxon>Hyphomicrobiales</taxon>
        <taxon>Boseaceae</taxon>
        <taxon>Bosea</taxon>
    </lineage>
</organism>
<name>A0A9E7ZTJ8_9HYPH</name>
<reference evidence="1" key="1">
    <citation type="submission" date="2022-08" db="EMBL/GenBank/DDBJ databases">
        <title>Complete Genome Sequences of 2 Bosea sp. soil isolates.</title>
        <authorList>
            <person name="Alvarez Arevalo M."/>
            <person name="Sterndorff E.B."/>
            <person name="Faurdal D."/>
            <person name="Joergensen T.S."/>
            <person name="Weber T."/>
        </authorList>
    </citation>
    <scope>NUCLEOTIDE SEQUENCE</scope>
    <source>
        <strain evidence="1">NBC_00436</strain>
    </source>
</reference>
<accession>A0A9E7ZTJ8</accession>